<dbReference type="Proteomes" id="UP001500742">
    <property type="component" value="Unassembled WGS sequence"/>
</dbReference>
<evidence type="ECO:0000313" key="2">
    <source>
        <dbReference type="Proteomes" id="UP001500742"/>
    </source>
</evidence>
<organism evidence="1 2">
    <name type="scientific">Mucilaginibacter dorajii</name>
    <dbReference type="NCBI Taxonomy" id="692994"/>
    <lineage>
        <taxon>Bacteria</taxon>
        <taxon>Pseudomonadati</taxon>
        <taxon>Bacteroidota</taxon>
        <taxon>Sphingobacteriia</taxon>
        <taxon>Sphingobacteriales</taxon>
        <taxon>Sphingobacteriaceae</taxon>
        <taxon>Mucilaginibacter</taxon>
    </lineage>
</organism>
<gene>
    <name evidence="1" type="ORF">GCM10022210_53240</name>
</gene>
<proteinExistence type="predicted"/>
<evidence type="ECO:0000313" key="1">
    <source>
        <dbReference type="EMBL" id="GAA3992822.1"/>
    </source>
</evidence>
<reference evidence="2" key="1">
    <citation type="journal article" date="2019" name="Int. J. Syst. Evol. Microbiol.">
        <title>The Global Catalogue of Microorganisms (GCM) 10K type strain sequencing project: providing services to taxonomists for standard genome sequencing and annotation.</title>
        <authorList>
            <consortium name="The Broad Institute Genomics Platform"/>
            <consortium name="The Broad Institute Genome Sequencing Center for Infectious Disease"/>
            <person name="Wu L."/>
            <person name="Ma J."/>
        </authorList>
    </citation>
    <scope>NUCLEOTIDE SEQUENCE [LARGE SCALE GENOMIC DNA]</scope>
    <source>
        <strain evidence="2">JCM 16601</strain>
    </source>
</reference>
<comment type="caution">
    <text evidence="1">The sequence shown here is derived from an EMBL/GenBank/DDBJ whole genome shotgun (WGS) entry which is preliminary data.</text>
</comment>
<sequence>MYAIHSRETLHKSLSNAPATDNSKFDHLSDEFRVVSFEFPLNAKSDEFKVSAISYEANNSKLITFYFELFAYWYWM</sequence>
<accession>A0ABP7R5E2</accession>
<protein>
    <submittedName>
        <fullName evidence="1">Uncharacterized protein</fullName>
    </submittedName>
</protein>
<keyword evidence="2" id="KW-1185">Reference proteome</keyword>
<dbReference type="EMBL" id="BAAAZC010000049">
    <property type="protein sequence ID" value="GAA3992822.1"/>
    <property type="molecule type" value="Genomic_DNA"/>
</dbReference>
<name>A0ABP7R5E2_9SPHI</name>